<dbReference type="InterPro" id="IPR050407">
    <property type="entry name" value="Geranylgeranyl_reductase"/>
</dbReference>
<dbReference type="Pfam" id="PF01494">
    <property type="entry name" value="FAD_binding_3"/>
    <property type="match status" value="1"/>
</dbReference>
<dbReference type="EMBL" id="GU474906">
    <property type="protein sequence ID" value="ADI18985.1"/>
    <property type="molecule type" value="Genomic_DNA"/>
</dbReference>
<organism evidence="2">
    <name type="scientific">uncultured delta proteobacterium HF0010_10I05</name>
    <dbReference type="NCBI Taxonomy" id="710822"/>
    <lineage>
        <taxon>Bacteria</taxon>
        <taxon>Deltaproteobacteria</taxon>
        <taxon>environmental samples</taxon>
    </lineage>
</organism>
<dbReference type="InterPro" id="IPR036188">
    <property type="entry name" value="FAD/NAD-bd_sf"/>
</dbReference>
<dbReference type="PANTHER" id="PTHR42685">
    <property type="entry name" value="GERANYLGERANYL DIPHOSPHATE REDUCTASE"/>
    <property type="match status" value="1"/>
</dbReference>
<dbReference type="InterPro" id="IPR002938">
    <property type="entry name" value="FAD-bd"/>
</dbReference>
<name>E0XX44_9DELT</name>
<feature type="domain" description="FAD-binding" evidence="1">
    <location>
        <begin position="11"/>
        <end position="310"/>
    </location>
</feature>
<reference evidence="2" key="1">
    <citation type="journal article" date="2011" name="Environ. Microbiol.">
        <title>Time-series analyses of Monterey Bay coastal microbial picoplankton using a 'genome proxy' microarray.</title>
        <authorList>
            <person name="Rich V.I."/>
            <person name="Pham V.D."/>
            <person name="Eppley J."/>
            <person name="Shi Y."/>
            <person name="DeLong E.F."/>
        </authorList>
    </citation>
    <scope>NUCLEOTIDE SEQUENCE</scope>
</reference>
<proteinExistence type="predicted"/>
<sequence length="413" mass="45927">MPANELENLMTEIVVIGGGPAGLSAALICARRGLNTTVIEKRSFPVIKTCGEGLMPGGVDSLKRLVPQKLINKIEYHPFAGIRYIAPNGECASGYFGKGDGWGIERSELSKLLRQAVEQEPGIDILENTVATVEGSAEQPIVHFNSQTLRPKLLIAADGLHSPIRRWAELNGPPSKLKRWGLRQHYQITPWTNLVEVHWSKDMEAYVTPVSPNTVGIAVLSHRELISSWQKPFSLKATLEVFSNLGPKLLSSEAKDQLIAIGPLHQTVKRAGTGKVVLVGDAAGYLDAITGEGVSNAMEQALLIDRILKKHKEKPSVDELVFNYANQLPALMRRYYWLTHLTLLLHRRPSLVNQVVRVFQKTPWLFNYLLDLNSARSFSEAASHSLQIHERCHGRELLKVVTRRSIGELRKKS</sequence>
<protein>
    <submittedName>
        <fullName evidence="2">Dehydrogenases (Flavoproteins)</fullName>
    </submittedName>
</protein>
<accession>E0XX44</accession>
<dbReference type="PRINTS" id="PR00420">
    <property type="entry name" value="RNGMNOXGNASE"/>
</dbReference>
<dbReference type="AlphaFoldDB" id="E0XX44"/>
<dbReference type="SUPFAM" id="SSF51905">
    <property type="entry name" value="FAD/NAD(P)-binding domain"/>
    <property type="match status" value="1"/>
</dbReference>
<dbReference type="Gene3D" id="3.50.50.60">
    <property type="entry name" value="FAD/NAD(P)-binding domain"/>
    <property type="match status" value="1"/>
</dbReference>
<dbReference type="GO" id="GO:0071949">
    <property type="term" value="F:FAD binding"/>
    <property type="evidence" value="ECO:0007669"/>
    <property type="project" value="InterPro"/>
</dbReference>
<dbReference type="PANTHER" id="PTHR42685:SF19">
    <property type="entry name" value="POSSIBLE OXIDOREDUCTASE"/>
    <property type="match status" value="1"/>
</dbReference>
<evidence type="ECO:0000259" key="1">
    <source>
        <dbReference type="Pfam" id="PF01494"/>
    </source>
</evidence>
<evidence type="ECO:0000313" key="2">
    <source>
        <dbReference type="EMBL" id="ADI18985.1"/>
    </source>
</evidence>